<dbReference type="Gene3D" id="3.30.460.10">
    <property type="entry name" value="Beta Polymerase, domain 2"/>
    <property type="match status" value="1"/>
</dbReference>
<keyword evidence="1" id="KW-0051">Antiviral defense</keyword>
<dbReference type="GO" id="GO:0016779">
    <property type="term" value="F:nucleotidyltransferase activity"/>
    <property type="evidence" value="ECO:0007669"/>
    <property type="project" value="InterPro"/>
</dbReference>
<reference evidence="2 3" key="1">
    <citation type="submission" date="2023-04" db="EMBL/GenBank/DDBJ databases">
        <authorList>
            <person name="Hsu D."/>
        </authorList>
    </citation>
    <scope>NUCLEOTIDE SEQUENCE [LARGE SCALE GENOMIC DNA]</scope>
    <source>
        <strain evidence="2 3">MK1</strain>
    </source>
</reference>
<dbReference type="InterPro" id="IPR043519">
    <property type="entry name" value="NT_sf"/>
</dbReference>
<dbReference type="AlphaFoldDB" id="A0AAU0UMY1"/>
<gene>
    <name evidence="2" type="ORF">MFMK1_001342</name>
</gene>
<accession>A0AAU0UMY1</accession>
<evidence type="ECO:0000256" key="1">
    <source>
        <dbReference type="ARBA" id="ARBA00023118"/>
    </source>
</evidence>
<dbReference type="CDD" id="cd05400">
    <property type="entry name" value="NT_2-5OAS_ClassI-CCAase"/>
    <property type="match status" value="1"/>
</dbReference>
<dbReference type="GO" id="GO:0051607">
    <property type="term" value="P:defense response to virus"/>
    <property type="evidence" value="ECO:0007669"/>
    <property type="project" value="UniProtKB-KW"/>
</dbReference>
<proteinExistence type="predicted"/>
<dbReference type="KEGG" id="dbc:MFMK1_001342"/>
<evidence type="ECO:0000313" key="3">
    <source>
        <dbReference type="Proteomes" id="UP001329915"/>
    </source>
</evidence>
<organism evidence="2 3">
    <name type="scientific">Metallumcola ferriviriculae</name>
    <dbReference type="NCBI Taxonomy" id="3039180"/>
    <lineage>
        <taxon>Bacteria</taxon>
        <taxon>Bacillati</taxon>
        <taxon>Bacillota</taxon>
        <taxon>Clostridia</taxon>
        <taxon>Neomoorellales</taxon>
        <taxon>Desulfitibacteraceae</taxon>
        <taxon>Metallumcola</taxon>
    </lineage>
</organism>
<dbReference type="Pfam" id="PF18144">
    <property type="entry name" value="SMODS"/>
    <property type="match status" value="1"/>
</dbReference>
<dbReference type="NCBIfam" id="NF041117">
    <property type="entry name" value="CBASS_cyclase_b"/>
    <property type="match status" value="1"/>
</dbReference>
<dbReference type="SUPFAM" id="SSF81301">
    <property type="entry name" value="Nucleotidyltransferase"/>
    <property type="match status" value="1"/>
</dbReference>
<protein>
    <submittedName>
        <fullName evidence="2">Nucleotidyltransferase</fullName>
    </submittedName>
</protein>
<name>A0AAU0UMY1_9FIRM</name>
<dbReference type="InterPro" id="IPR053550">
    <property type="entry name" value="CD-NTase"/>
</dbReference>
<dbReference type="Proteomes" id="UP001329915">
    <property type="component" value="Chromosome"/>
</dbReference>
<dbReference type="InterPro" id="IPR006116">
    <property type="entry name" value="NT_2-5OAS_ClassI-CCAase"/>
</dbReference>
<dbReference type="RefSeq" id="WP_366924372.1">
    <property type="nucleotide sequence ID" value="NZ_CP121694.1"/>
</dbReference>
<dbReference type="EMBL" id="CP121694">
    <property type="protein sequence ID" value="WRO21532.1"/>
    <property type="molecule type" value="Genomic_DNA"/>
</dbReference>
<evidence type="ECO:0000313" key="2">
    <source>
        <dbReference type="EMBL" id="WRO21532.1"/>
    </source>
</evidence>
<keyword evidence="3" id="KW-1185">Reference proteome</keyword>
<sequence>MGGSGGGFFGGSSTPEELIKRLRDEEETAQDQAFETRVNEIIGNLLADYNDRNRESISAHLSTIKSALEQFIEDTVDLLYGGSVQKHTYVDGISDIDTLVLLNNTELEDLTPTDVKQYFVDRLKERLPRTDISSGKLAVTIKFHDAEIQILPAAKYRDGFKIPSPDAEQWSYIRPKAFANKMSEVNSHNNGKVVPVVKLVKSIISNLPDNRRLSGYHAEALSVEIFKDYQGEKTPKKMLKHFFNEAPKYVTRPITDSTGQSIHVDDYLGQEKSLQRLIIADTIARIGRRMKNADGAKSVEKWCDILGKQL</sequence>